<evidence type="ECO:0000256" key="3">
    <source>
        <dbReference type="ARBA" id="ARBA00023015"/>
    </source>
</evidence>
<keyword evidence="14" id="KW-1185">Reference proteome</keyword>
<dbReference type="OrthoDB" id="1896656at2759"/>
<dbReference type="SUPFAM" id="SSF46689">
    <property type="entry name" value="Homeodomain-like"/>
    <property type="match status" value="1"/>
</dbReference>
<evidence type="ECO:0000256" key="11">
    <source>
        <dbReference type="SAM" id="MobiDB-lite"/>
    </source>
</evidence>
<sequence length="245" mass="27529">MEDKNDDVLVSSNVSTTPTGSRWTPTKEQITMLEGLYKQGIRTPSADQIQHITSKLKVYGHIEGKNVFYWFQNHKARQRQKQKQEESMVSSFTTNGFNQFLHHKSTTTTTTLCGFSLLPPPSYNNVVYSPFYIAPQRNIGCYPPQYPNVALPIGVRKRTNKLEKTKESDFITPMQISDDSKVDSMNTETLALFPLHPTGILEEKSGICVAASSSSAENSCEIGINEELCNNGGNKPLFNFFPKQH</sequence>
<evidence type="ECO:0000256" key="5">
    <source>
        <dbReference type="ARBA" id="ARBA00023155"/>
    </source>
</evidence>
<dbReference type="CDD" id="cd00086">
    <property type="entry name" value="homeodomain"/>
    <property type="match status" value="1"/>
</dbReference>
<comment type="subcellular location">
    <subcellularLocation>
        <location evidence="1 9 10">Nucleus</location>
    </subcellularLocation>
</comment>
<keyword evidence="2" id="KW-0217">Developmental protein</keyword>
<evidence type="ECO:0000313" key="13">
    <source>
        <dbReference type="EMBL" id="KAF6163581.1"/>
    </source>
</evidence>
<dbReference type="Pfam" id="PF00046">
    <property type="entry name" value="Homeodomain"/>
    <property type="match status" value="1"/>
</dbReference>
<evidence type="ECO:0000256" key="6">
    <source>
        <dbReference type="ARBA" id="ARBA00023163"/>
    </source>
</evidence>
<protein>
    <recommendedName>
        <fullName evidence="12">Homeobox domain-containing protein</fullName>
    </recommendedName>
</protein>
<dbReference type="InterPro" id="IPR009057">
    <property type="entry name" value="Homeodomain-like_sf"/>
</dbReference>
<keyword evidence="7 9" id="KW-0539">Nucleus</keyword>
<dbReference type="InterPro" id="IPR044555">
    <property type="entry name" value="WUSCHEL-like"/>
</dbReference>
<dbReference type="GO" id="GO:0003677">
    <property type="term" value="F:DNA binding"/>
    <property type="evidence" value="ECO:0007669"/>
    <property type="project" value="UniProtKB-UniRule"/>
</dbReference>
<evidence type="ECO:0000256" key="7">
    <source>
        <dbReference type="ARBA" id="ARBA00023242"/>
    </source>
</evidence>
<dbReference type="PROSITE" id="PS50071">
    <property type="entry name" value="HOMEOBOX_2"/>
    <property type="match status" value="1"/>
</dbReference>
<evidence type="ECO:0000256" key="9">
    <source>
        <dbReference type="PROSITE-ProRule" id="PRU00108"/>
    </source>
</evidence>
<dbReference type="AlphaFoldDB" id="A0A7J7N8M1"/>
<dbReference type="SMART" id="SM00389">
    <property type="entry name" value="HOX"/>
    <property type="match status" value="1"/>
</dbReference>
<dbReference type="FunFam" id="1.10.10.60:FF:000146">
    <property type="entry name" value="WUSCHEL-related homeobox 4"/>
    <property type="match status" value="1"/>
</dbReference>
<feature type="domain" description="Homeobox" evidence="12">
    <location>
        <begin position="16"/>
        <end position="81"/>
    </location>
</feature>
<keyword evidence="5 9" id="KW-0371">Homeobox</keyword>
<evidence type="ECO:0000259" key="12">
    <source>
        <dbReference type="PROSITE" id="PS50071"/>
    </source>
</evidence>
<feature type="region of interest" description="Disordered" evidence="11">
    <location>
        <begin position="1"/>
        <end position="24"/>
    </location>
</feature>
<reference evidence="13 14" key="1">
    <citation type="journal article" date="2020" name="IScience">
        <title>Genome Sequencing of the Endangered Kingdonia uniflora (Circaeasteraceae, Ranunculales) Reveals Potential Mechanisms of Evolutionary Specialization.</title>
        <authorList>
            <person name="Sun Y."/>
            <person name="Deng T."/>
            <person name="Zhang A."/>
            <person name="Moore M.J."/>
            <person name="Landis J.B."/>
            <person name="Lin N."/>
            <person name="Zhang H."/>
            <person name="Zhang X."/>
            <person name="Huang J."/>
            <person name="Zhang X."/>
            <person name="Sun H."/>
            <person name="Wang H."/>
        </authorList>
    </citation>
    <scope>NUCLEOTIDE SEQUENCE [LARGE SCALE GENOMIC DNA]</scope>
    <source>
        <strain evidence="13">TB1705</strain>
        <tissue evidence="13">Leaf</tissue>
    </source>
</reference>
<dbReference type="GO" id="GO:0005634">
    <property type="term" value="C:nucleus"/>
    <property type="evidence" value="ECO:0007669"/>
    <property type="project" value="UniProtKB-SubCell"/>
</dbReference>
<evidence type="ECO:0000256" key="8">
    <source>
        <dbReference type="ARBA" id="ARBA00024040"/>
    </source>
</evidence>
<evidence type="ECO:0000256" key="10">
    <source>
        <dbReference type="RuleBase" id="RU000682"/>
    </source>
</evidence>
<feature type="DNA-binding region" description="Homeobox" evidence="9">
    <location>
        <begin position="18"/>
        <end position="82"/>
    </location>
</feature>
<dbReference type="EMBL" id="JACGCM010000972">
    <property type="protein sequence ID" value="KAF6163581.1"/>
    <property type="molecule type" value="Genomic_DNA"/>
</dbReference>
<evidence type="ECO:0000256" key="2">
    <source>
        <dbReference type="ARBA" id="ARBA00022473"/>
    </source>
</evidence>
<gene>
    <name evidence="13" type="ORF">GIB67_022146</name>
</gene>
<dbReference type="InterPro" id="IPR001356">
    <property type="entry name" value="HD"/>
</dbReference>
<evidence type="ECO:0000256" key="1">
    <source>
        <dbReference type="ARBA" id="ARBA00004123"/>
    </source>
</evidence>
<dbReference type="Proteomes" id="UP000541444">
    <property type="component" value="Unassembled WGS sequence"/>
</dbReference>
<name>A0A7J7N8M1_9MAGN</name>
<comment type="caution">
    <text evidence="13">The sequence shown here is derived from an EMBL/GenBank/DDBJ whole genome shotgun (WGS) entry which is preliminary data.</text>
</comment>
<keyword evidence="6" id="KW-0804">Transcription</keyword>
<keyword evidence="4 9" id="KW-0238">DNA-binding</keyword>
<feature type="compositionally biased region" description="Polar residues" evidence="11">
    <location>
        <begin position="10"/>
        <end position="24"/>
    </location>
</feature>
<comment type="similarity">
    <text evidence="8">Belongs to the WUS homeobox family.</text>
</comment>
<evidence type="ECO:0000256" key="4">
    <source>
        <dbReference type="ARBA" id="ARBA00023125"/>
    </source>
</evidence>
<dbReference type="Gene3D" id="1.10.10.60">
    <property type="entry name" value="Homeodomain-like"/>
    <property type="match status" value="1"/>
</dbReference>
<dbReference type="GO" id="GO:0003700">
    <property type="term" value="F:DNA-binding transcription factor activity"/>
    <property type="evidence" value="ECO:0007669"/>
    <property type="project" value="InterPro"/>
</dbReference>
<dbReference type="PANTHER" id="PTHR45940:SF6">
    <property type="entry name" value="WUSCHEL-RELATED HOMEOBOX 2"/>
    <property type="match status" value="1"/>
</dbReference>
<keyword evidence="3" id="KW-0805">Transcription regulation</keyword>
<dbReference type="PANTHER" id="PTHR45940">
    <property type="entry name" value="WUSCHEL-RELATED HOMEOBOX 1-RELATED"/>
    <property type="match status" value="1"/>
</dbReference>
<evidence type="ECO:0000313" key="14">
    <source>
        <dbReference type="Proteomes" id="UP000541444"/>
    </source>
</evidence>
<dbReference type="GO" id="GO:0099402">
    <property type="term" value="P:plant organ development"/>
    <property type="evidence" value="ECO:0007669"/>
    <property type="project" value="InterPro"/>
</dbReference>
<accession>A0A7J7N8M1</accession>
<proteinExistence type="inferred from homology"/>
<organism evidence="13 14">
    <name type="scientific">Kingdonia uniflora</name>
    <dbReference type="NCBI Taxonomy" id="39325"/>
    <lineage>
        <taxon>Eukaryota</taxon>
        <taxon>Viridiplantae</taxon>
        <taxon>Streptophyta</taxon>
        <taxon>Embryophyta</taxon>
        <taxon>Tracheophyta</taxon>
        <taxon>Spermatophyta</taxon>
        <taxon>Magnoliopsida</taxon>
        <taxon>Ranunculales</taxon>
        <taxon>Circaeasteraceae</taxon>
        <taxon>Kingdonia</taxon>
    </lineage>
</organism>